<accession>A0A8S3XQR7</accession>
<feature type="region of interest" description="Disordered" evidence="1">
    <location>
        <begin position="160"/>
        <end position="191"/>
    </location>
</feature>
<gene>
    <name evidence="2" type="ORF">PAPOLLO_LOCUS20928</name>
</gene>
<proteinExistence type="predicted"/>
<feature type="compositionally biased region" description="Polar residues" evidence="1">
    <location>
        <begin position="160"/>
        <end position="180"/>
    </location>
</feature>
<comment type="caution">
    <text evidence="2">The sequence shown here is derived from an EMBL/GenBank/DDBJ whole genome shotgun (WGS) entry which is preliminary data.</text>
</comment>
<sequence>MNSRSKRMLALMKNYDKGTDVDQRILVNNNNGIEKSEEQSTHITENDIQEPPVIYHQDETIAADSVPEQNEDPFMPVGEMTPISAIDFPPSETSQVHSNIRSPTPLTSIFNALPSPLTENIDGSSQVSLPNTPVASPVNRYAKCDDPFCCQHETGDFSCPSVSTIGTNSNQPSPSCSTFLKKQREKAHSKI</sequence>
<dbReference type="AlphaFoldDB" id="A0A8S3XQR7"/>
<dbReference type="Proteomes" id="UP000691718">
    <property type="component" value="Unassembled WGS sequence"/>
</dbReference>
<keyword evidence="3" id="KW-1185">Reference proteome</keyword>
<protein>
    <submittedName>
        <fullName evidence="2">(apollo) hypothetical protein</fullName>
    </submittedName>
</protein>
<evidence type="ECO:0000313" key="3">
    <source>
        <dbReference type="Proteomes" id="UP000691718"/>
    </source>
</evidence>
<organism evidence="2 3">
    <name type="scientific">Parnassius apollo</name>
    <name type="common">Apollo butterfly</name>
    <name type="synonym">Papilio apollo</name>
    <dbReference type="NCBI Taxonomy" id="110799"/>
    <lineage>
        <taxon>Eukaryota</taxon>
        <taxon>Metazoa</taxon>
        <taxon>Ecdysozoa</taxon>
        <taxon>Arthropoda</taxon>
        <taxon>Hexapoda</taxon>
        <taxon>Insecta</taxon>
        <taxon>Pterygota</taxon>
        <taxon>Neoptera</taxon>
        <taxon>Endopterygota</taxon>
        <taxon>Lepidoptera</taxon>
        <taxon>Glossata</taxon>
        <taxon>Ditrysia</taxon>
        <taxon>Papilionoidea</taxon>
        <taxon>Papilionidae</taxon>
        <taxon>Parnassiinae</taxon>
        <taxon>Parnassini</taxon>
        <taxon>Parnassius</taxon>
        <taxon>Parnassius</taxon>
    </lineage>
</organism>
<dbReference type="OrthoDB" id="7489271at2759"/>
<evidence type="ECO:0000313" key="2">
    <source>
        <dbReference type="EMBL" id="CAG5036843.1"/>
    </source>
</evidence>
<dbReference type="EMBL" id="CAJQZP010001297">
    <property type="protein sequence ID" value="CAG5036843.1"/>
    <property type="molecule type" value="Genomic_DNA"/>
</dbReference>
<name>A0A8S3XQR7_PARAO</name>
<evidence type="ECO:0000256" key="1">
    <source>
        <dbReference type="SAM" id="MobiDB-lite"/>
    </source>
</evidence>
<reference evidence="2" key="1">
    <citation type="submission" date="2021-04" db="EMBL/GenBank/DDBJ databases">
        <authorList>
            <person name="Tunstrom K."/>
        </authorList>
    </citation>
    <scope>NUCLEOTIDE SEQUENCE</scope>
</reference>